<feature type="transmembrane region" description="Helical" evidence="1">
    <location>
        <begin position="79"/>
        <end position="97"/>
    </location>
</feature>
<evidence type="ECO:0000313" key="2">
    <source>
        <dbReference type="EMBL" id="KZS48485.1"/>
    </source>
</evidence>
<organism evidence="2 3">
    <name type="scientific">Paenibacillus glucanolyticus</name>
    <dbReference type="NCBI Taxonomy" id="59843"/>
    <lineage>
        <taxon>Bacteria</taxon>
        <taxon>Bacillati</taxon>
        <taxon>Bacillota</taxon>
        <taxon>Bacilli</taxon>
        <taxon>Bacillales</taxon>
        <taxon>Paenibacillaceae</taxon>
        <taxon>Paenibacillus</taxon>
    </lineage>
</organism>
<dbReference type="AlphaFoldDB" id="A0A163LUR6"/>
<evidence type="ECO:0008006" key="4">
    <source>
        <dbReference type="Google" id="ProtNLM"/>
    </source>
</evidence>
<feature type="transmembrane region" description="Helical" evidence="1">
    <location>
        <begin position="117"/>
        <end position="136"/>
    </location>
</feature>
<proteinExistence type="predicted"/>
<dbReference type="InterPro" id="IPR021315">
    <property type="entry name" value="Gap/Sap"/>
</dbReference>
<feature type="transmembrane region" description="Helical" evidence="1">
    <location>
        <begin position="43"/>
        <end position="67"/>
    </location>
</feature>
<dbReference type="OrthoDB" id="2649540at2"/>
<protein>
    <recommendedName>
        <fullName evidence="4">Cytochrome C biogenesis protein transmembrane domain-containing protein</fullName>
    </recommendedName>
</protein>
<dbReference type="Pfam" id="PF11139">
    <property type="entry name" value="SfLAP"/>
    <property type="match status" value="1"/>
</dbReference>
<keyword evidence="1" id="KW-0812">Transmembrane</keyword>
<name>A0A163LUR6_9BACL</name>
<reference evidence="2" key="1">
    <citation type="journal article" date="2016" name="Genome Announc.">
        <title>Draft genomes of two strains of Paenibacillus glucanolyticus with capability to degrade lignocellulose.</title>
        <authorList>
            <person name="Mathews S.L."/>
            <person name="Pawlak J."/>
            <person name="Grunden A.M."/>
        </authorList>
    </citation>
    <scope>NUCLEOTIDE SEQUENCE [LARGE SCALE GENOMIC DNA]</scope>
    <source>
        <strain evidence="2">SLM1</strain>
    </source>
</reference>
<sequence>MTLELLLSIGVFSLLDMLSPAALGVTVYLLLTERDRLISRLGVYLVTVAGFYFLVGAVLMLGLGAVMKSISDIIQNRTVSWMMAILGGVLFVASFYVPTKKKSEPRRPKSKSFGAMIGLGFTTSLIEVATALPYFAAIGLMTTAQLNTVQWVPILAAYNMVMVLPPLILLGLHLVLGGVMQRPLEKLRVKIAESSGSLLSWVLCIAGVILVLNSIDYL</sequence>
<dbReference type="RefSeq" id="WP_063479372.1">
    <property type="nucleotide sequence ID" value="NZ_CP147845.1"/>
</dbReference>
<feature type="transmembrane region" description="Helical" evidence="1">
    <location>
        <begin position="6"/>
        <end position="31"/>
    </location>
</feature>
<feature type="transmembrane region" description="Helical" evidence="1">
    <location>
        <begin position="198"/>
        <end position="215"/>
    </location>
</feature>
<keyword evidence="1" id="KW-1133">Transmembrane helix</keyword>
<dbReference type="GeneID" id="97555972"/>
<dbReference type="EMBL" id="LWMH01000001">
    <property type="protein sequence ID" value="KZS48485.1"/>
    <property type="molecule type" value="Genomic_DNA"/>
</dbReference>
<feature type="transmembrane region" description="Helical" evidence="1">
    <location>
        <begin position="156"/>
        <end position="177"/>
    </location>
</feature>
<accession>A0A163LUR6</accession>
<keyword evidence="1" id="KW-0472">Membrane</keyword>
<dbReference type="STRING" id="59843.A3958_21645"/>
<comment type="caution">
    <text evidence="2">The sequence shown here is derived from an EMBL/GenBank/DDBJ whole genome shotgun (WGS) entry which is preliminary data.</text>
</comment>
<keyword evidence="3" id="KW-1185">Reference proteome</keyword>
<evidence type="ECO:0000313" key="3">
    <source>
        <dbReference type="Proteomes" id="UP000076796"/>
    </source>
</evidence>
<dbReference type="Proteomes" id="UP000076796">
    <property type="component" value="Unassembled WGS sequence"/>
</dbReference>
<gene>
    <name evidence="2" type="ORF">AWU65_22380</name>
</gene>
<evidence type="ECO:0000256" key="1">
    <source>
        <dbReference type="SAM" id="Phobius"/>
    </source>
</evidence>